<comment type="caution">
    <text evidence="1">The sequence shown here is derived from an EMBL/GenBank/DDBJ whole genome shotgun (WGS) entry which is preliminary data.</text>
</comment>
<sequence length="121" mass="13512">MPRTVSACRTPYQPLKILMDGPTLLRMTLTMTIDDCVAFAFLMTTALLSSVRFEGVVAIAEELGDAYELQSLCWQWRVYKPVESRMTSTIIKDSSEGPATSVLSIEFTLIRSSTKEEPIRG</sequence>
<proteinExistence type="predicted"/>
<dbReference type="Proteomes" id="UP000306584">
    <property type="component" value="Unassembled WGS sequence"/>
</dbReference>
<organism evidence="1 2">
    <name type="scientific">Aureobasidium pullulans</name>
    <name type="common">Black yeast</name>
    <name type="synonym">Pullularia pullulans</name>
    <dbReference type="NCBI Taxonomy" id="5580"/>
    <lineage>
        <taxon>Eukaryota</taxon>
        <taxon>Fungi</taxon>
        <taxon>Dikarya</taxon>
        <taxon>Ascomycota</taxon>
        <taxon>Pezizomycotina</taxon>
        <taxon>Dothideomycetes</taxon>
        <taxon>Dothideomycetidae</taxon>
        <taxon>Dothideales</taxon>
        <taxon>Saccotheciaceae</taxon>
        <taxon>Aureobasidium</taxon>
    </lineage>
</organism>
<dbReference type="EMBL" id="QZBD01000118">
    <property type="protein sequence ID" value="THY28295.1"/>
    <property type="molecule type" value="Genomic_DNA"/>
</dbReference>
<name>A0A4S9LHE1_AURPU</name>
<evidence type="ECO:0000313" key="2">
    <source>
        <dbReference type="Proteomes" id="UP000306584"/>
    </source>
</evidence>
<gene>
    <name evidence="1" type="ORF">D6D01_03926</name>
</gene>
<evidence type="ECO:0000313" key="1">
    <source>
        <dbReference type="EMBL" id="THY28295.1"/>
    </source>
</evidence>
<reference evidence="1 2" key="1">
    <citation type="submission" date="2018-10" db="EMBL/GenBank/DDBJ databases">
        <title>Fifty Aureobasidium pullulans genomes reveal a recombining polyextremotolerant generalist.</title>
        <authorList>
            <person name="Gostincar C."/>
            <person name="Turk M."/>
            <person name="Zajc J."/>
            <person name="Gunde-Cimerman N."/>
        </authorList>
    </citation>
    <scope>NUCLEOTIDE SEQUENCE [LARGE SCALE GENOMIC DNA]</scope>
    <source>
        <strain evidence="1 2">EXF-6604</strain>
    </source>
</reference>
<accession>A0A4S9LHE1</accession>
<dbReference type="AlphaFoldDB" id="A0A4S9LHE1"/>
<protein>
    <submittedName>
        <fullName evidence="1">Uncharacterized protein</fullName>
    </submittedName>
</protein>